<dbReference type="NCBIfam" id="TIGR00369">
    <property type="entry name" value="unchar_dom_1"/>
    <property type="match status" value="1"/>
</dbReference>
<dbReference type="Pfam" id="PF03061">
    <property type="entry name" value="4HBT"/>
    <property type="match status" value="1"/>
</dbReference>
<dbReference type="SUPFAM" id="SSF54637">
    <property type="entry name" value="Thioesterase/thiol ester dehydrase-isomerase"/>
    <property type="match status" value="1"/>
</dbReference>
<keyword evidence="4" id="KW-1185">Reference proteome</keyword>
<dbReference type="InterPro" id="IPR003736">
    <property type="entry name" value="PAAI_dom"/>
</dbReference>
<dbReference type="Proteomes" id="UP001343724">
    <property type="component" value="Unassembled WGS sequence"/>
</dbReference>
<dbReference type="InterPro" id="IPR052723">
    <property type="entry name" value="Acyl-CoA_thioesterase_PaaI"/>
</dbReference>
<dbReference type="EMBL" id="JAYMFH010000011">
    <property type="protein sequence ID" value="MEC4295242.1"/>
    <property type="molecule type" value="Genomic_DNA"/>
</dbReference>
<dbReference type="InterPro" id="IPR029069">
    <property type="entry name" value="HotDog_dom_sf"/>
</dbReference>
<dbReference type="InterPro" id="IPR006683">
    <property type="entry name" value="Thioestr_dom"/>
</dbReference>
<dbReference type="PANTHER" id="PTHR42856">
    <property type="entry name" value="ACYL-COENZYME A THIOESTERASE PAAI"/>
    <property type="match status" value="1"/>
</dbReference>
<protein>
    <submittedName>
        <fullName evidence="3">PaaI family thioesterase</fullName>
        <ecNumber evidence="3">3.1.2.-</ecNumber>
    </submittedName>
</protein>
<dbReference type="PANTHER" id="PTHR42856:SF1">
    <property type="entry name" value="ACYL-COENZYME A THIOESTERASE PAAI"/>
    <property type="match status" value="1"/>
</dbReference>
<keyword evidence="1 3" id="KW-0378">Hydrolase</keyword>
<dbReference type="GO" id="GO:0016787">
    <property type="term" value="F:hydrolase activity"/>
    <property type="evidence" value="ECO:0007669"/>
    <property type="project" value="UniProtKB-KW"/>
</dbReference>
<proteinExistence type="predicted"/>
<accession>A0ABU6IZD8</accession>
<dbReference type="Gene3D" id="3.10.129.10">
    <property type="entry name" value="Hotdog Thioesterase"/>
    <property type="match status" value="1"/>
</dbReference>
<dbReference type="EC" id="3.1.2.-" evidence="3"/>
<gene>
    <name evidence="3" type="ORF">VJ920_07955</name>
</gene>
<evidence type="ECO:0000313" key="4">
    <source>
        <dbReference type="Proteomes" id="UP001343724"/>
    </source>
</evidence>
<name>A0ABU6IZD8_9ACTN</name>
<evidence type="ECO:0000313" key="3">
    <source>
        <dbReference type="EMBL" id="MEC4295242.1"/>
    </source>
</evidence>
<sequence length="138" mass="14798">MAQQLCDYPALDELNDFFGHDRFAAHIGCTIVEGSVGHGVAELVIEDHHRNALGIVMGGAIFTLADFALALASNIGVEPSVSINSSIDYYAASKGTKLIATCNVDKGGRRLGFYTTDITDDTGKRIARMTTTVFRNAE</sequence>
<feature type="domain" description="Thioesterase" evidence="2">
    <location>
        <begin position="54"/>
        <end position="126"/>
    </location>
</feature>
<dbReference type="CDD" id="cd03443">
    <property type="entry name" value="PaaI_thioesterase"/>
    <property type="match status" value="1"/>
</dbReference>
<evidence type="ECO:0000256" key="1">
    <source>
        <dbReference type="ARBA" id="ARBA00022801"/>
    </source>
</evidence>
<evidence type="ECO:0000259" key="2">
    <source>
        <dbReference type="Pfam" id="PF03061"/>
    </source>
</evidence>
<dbReference type="RefSeq" id="WP_326454808.1">
    <property type="nucleotide sequence ID" value="NZ_JAYMFH010000011.1"/>
</dbReference>
<reference evidence="3 4" key="1">
    <citation type="submission" date="2024-01" db="EMBL/GenBank/DDBJ databases">
        <title>novel species in genus Adlercreutzia.</title>
        <authorList>
            <person name="Liu X."/>
        </authorList>
    </citation>
    <scope>NUCLEOTIDE SEQUENCE [LARGE SCALE GENOMIC DNA]</scope>
    <source>
        <strain evidence="3 4">R22</strain>
    </source>
</reference>
<organism evidence="3 4">
    <name type="scientific">Adlercreutzia shanghongiae</name>
    <dbReference type="NCBI Taxonomy" id="3111773"/>
    <lineage>
        <taxon>Bacteria</taxon>
        <taxon>Bacillati</taxon>
        <taxon>Actinomycetota</taxon>
        <taxon>Coriobacteriia</taxon>
        <taxon>Eggerthellales</taxon>
        <taxon>Eggerthellaceae</taxon>
        <taxon>Adlercreutzia</taxon>
    </lineage>
</organism>
<comment type="caution">
    <text evidence="3">The sequence shown here is derived from an EMBL/GenBank/DDBJ whole genome shotgun (WGS) entry which is preliminary data.</text>
</comment>